<evidence type="ECO:0000259" key="2">
    <source>
        <dbReference type="Pfam" id="PF21762"/>
    </source>
</evidence>
<proteinExistence type="predicted"/>
<accession>A0AAD3Y9U7</accession>
<reference evidence="3" key="1">
    <citation type="journal article" date="2023" name="BMC Genomics">
        <title>Chromosome-level genome assemblies of Cutaneotrichosporon spp. (Trichosporonales, Basidiomycota) reveal imbalanced evolution between nucleotide sequences and chromosome synteny.</title>
        <authorList>
            <person name="Kobayashi Y."/>
            <person name="Kayamori A."/>
            <person name="Aoki K."/>
            <person name="Shiwa Y."/>
            <person name="Matsutani M."/>
            <person name="Fujita N."/>
            <person name="Sugita T."/>
            <person name="Iwasaki W."/>
            <person name="Tanaka N."/>
            <person name="Takashima M."/>
        </authorList>
    </citation>
    <scope>NUCLEOTIDE SEQUENCE</scope>
    <source>
        <strain evidence="3">HIS016</strain>
    </source>
</reference>
<dbReference type="AlphaFoldDB" id="A0AAD3Y9U7"/>
<name>A0AAD3Y9U7_9TREE</name>
<dbReference type="EMBL" id="BTCM01000002">
    <property type="protein sequence ID" value="GMK55266.1"/>
    <property type="molecule type" value="Genomic_DNA"/>
</dbReference>
<feature type="compositionally biased region" description="Low complexity" evidence="1">
    <location>
        <begin position="618"/>
        <end position="634"/>
    </location>
</feature>
<keyword evidence="4" id="KW-1185">Reference proteome</keyword>
<dbReference type="PANTHER" id="PTHR28083">
    <property type="entry name" value="GOOD FOR FULL DBP5 ACTIVITY PROTEIN 2"/>
    <property type="match status" value="1"/>
</dbReference>
<evidence type="ECO:0000313" key="4">
    <source>
        <dbReference type="Proteomes" id="UP001222932"/>
    </source>
</evidence>
<feature type="compositionally biased region" description="Polar residues" evidence="1">
    <location>
        <begin position="534"/>
        <end position="551"/>
    </location>
</feature>
<dbReference type="InterPro" id="IPR048519">
    <property type="entry name" value="Gfd2/YDR514C-like_C"/>
</dbReference>
<dbReference type="InterPro" id="IPR040151">
    <property type="entry name" value="Gfd2/YDR514C-like"/>
</dbReference>
<dbReference type="Pfam" id="PF21762">
    <property type="entry name" value="DEDDh_C"/>
    <property type="match status" value="1"/>
</dbReference>
<sequence length="706" mass="75871">MGDNTRYGNPAEFETDLHSIYAAYLGDFDSQNIDWWDASWGGYFRSFSDFLGFGWEAMVIVDSATGRAHIAARREQIALFARMIKTRFGETLDKEPPSIMPLDPAPARSRTLHRIINITDLEGYKKLSRSLAPAELSHVRARVRAGEPGVVTALFNSGAEDDVSAASAGVRTNGQGYTWACIKTTWWEKGGPPQGYVPGHGRTVMARPGKGGKGLMLEVGLAALRCANLRAVDVWPPIPDKNYRKAHYVMEEWVDKRTNTAPPNFPRAYGFGRSQFTSEKSVERIVEASLGGLASHDTDGGPNTLILLSIGEPQPIPLPHATTFPQNVLQLDVLQLEFALLQQAQRLGVPGVGDRTHPLQSLRQLLHHLQIPVAGHAPLGNAGNEAFYTVLAFQKLLMRDTRLPDQLFQQAAFATGYPQGDYYMHPGMAGAMGGPMGATMMAPQYTGAQFAQFGGLPMPPPIRADGGPRRGSSSSLNRISLPALDSEPPSFPAPLSRQATGESGYGGSNRPQTIAINSPAGMNLPLDGRDETPRVSNGSRSSTMPRSQTVYWDNAEYSSGEGRSRQRVPGSGERRGGSGHPPPSSLRHSQMVPNATGMSTNSRSVSFHEDRRPATVHSAGSSSGSFVNSRSNSGTAIGPSGLSNIHANSGLSSASASASSGPSASDGSLSKQRDENGKDKENKMRKTKSGHSVKQLGSALQKFWVD</sequence>
<dbReference type="Proteomes" id="UP001222932">
    <property type="component" value="Unassembled WGS sequence"/>
</dbReference>
<dbReference type="PANTHER" id="PTHR28083:SF1">
    <property type="entry name" value="GOOD FOR FULL DBP5 ACTIVITY PROTEIN 2"/>
    <property type="match status" value="1"/>
</dbReference>
<feature type="domain" description="Gfd2/YDR514C-like C-terminal" evidence="2">
    <location>
        <begin position="215"/>
        <end position="394"/>
    </location>
</feature>
<dbReference type="GO" id="GO:0005634">
    <property type="term" value="C:nucleus"/>
    <property type="evidence" value="ECO:0007669"/>
    <property type="project" value="TreeGrafter"/>
</dbReference>
<reference evidence="3" key="2">
    <citation type="submission" date="2023-06" db="EMBL/GenBank/DDBJ databases">
        <authorList>
            <person name="Kobayashi Y."/>
            <person name="Kayamori A."/>
            <person name="Aoki K."/>
            <person name="Shiwa Y."/>
            <person name="Fujita N."/>
            <person name="Sugita T."/>
            <person name="Iwasaki W."/>
            <person name="Tanaka N."/>
            <person name="Takashima M."/>
        </authorList>
    </citation>
    <scope>NUCLEOTIDE SEQUENCE</scope>
    <source>
        <strain evidence="3">HIS016</strain>
    </source>
</reference>
<feature type="region of interest" description="Disordered" evidence="1">
    <location>
        <begin position="454"/>
        <end position="706"/>
    </location>
</feature>
<feature type="compositionally biased region" description="Basic and acidic residues" evidence="1">
    <location>
        <begin position="671"/>
        <end position="684"/>
    </location>
</feature>
<feature type="compositionally biased region" description="Low complexity" evidence="1">
    <location>
        <begin position="649"/>
        <end position="670"/>
    </location>
</feature>
<comment type="caution">
    <text evidence="3">The sequence shown here is derived from an EMBL/GenBank/DDBJ whole genome shotgun (WGS) entry which is preliminary data.</text>
</comment>
<protein>
    <recommendedName>
        <fullName evidence="2">Gfd2/YDR514C-like C-terminal domain-containing protein</fullName>
    </recommendedName>
</protein>
<gene>
    <name evidence="3" type="ORF">CspeluHIS016_0203220</name>
</gene>
<feature type="compositionally biased region" description="Polar residues" evidence="1">
    <location>
        <begin position="586"/>
        <end position="605"/>
    </location>
</feature>
<organism evidence="3 4">
    <name type="scientific">Cutaneotrichosporon spelunceum</name>
    <dbReference type="NCBI Taxonomy" id="1672016"/>
    <lineage>
        <taxon>Eukaryota</taxon>
        <taxon>Fungi</taxon>
        <taxon>Dikarya</taxon>
        <taxon>Basidiomycota</taxon>
        <taxon>Agaricomycotina</taxon>
        <taxon>Tremellomycetes</taxon>
        <taxon>Trichosporonales</taxon>
        <taxon>Trichosporonaceae</taxon>
        <taxon>Cutaneotrichosporon</taxon>
    </lineage>
</organism>
<evidence type="ECO:0000256" key="1">
    <source>
        <dbReference type="SAM" id="MobiDB-lite"/>
    </source>
</evidence>
<evidence type="ECO:0000313" key="3">
    <source>
        <dbReference type="EMBL" id="GMK55266.1"/>
    </source>
</evidence>